<evidence type="ECO:0000313" key="3">
    <source>
        <dbReference type="EMBL" id="CAE0492960.1"/>
    </source>
</evidence>
<organism evidence="6">
    <name type="scientific">Dunaliella tertiolecta</name>
    <name type="common">Green alga</name>
    <dbReference type="NCBI Taxonomy" id="3047"/>
    <lineage>
        <taxon>Eukaryota</taxon>
        <taxon>Viridiplantae</taxon>
        <taxon>Chlorophyta</taxon>
        <taxon>core chlorophytes</taxon>
        <taxon>Chlorophyceae</taxon>
        <taxon>CS clade</taxon>
        <taxon>Chlamydomonadales</taxon>
        <taxon>Dunaliellaceae</taxon>
        <taxon>Dunaliella</taxon>
    </lineage>
</organism>
<feature type="compositionally biased region" description="Polar residues" evidence="1">
    <location>
        <begin position="367"/>
        <end position="376"/>
    </location>
</feature>
<dbReference type="EMBL" id="HBIP01013961">
    <property type="protein sequence ID" value="CAE0492964.1"/>
    <property type="molecule type" value="Transcribed_RNA"/>
</dbReference>
<dbReference type="GO" id="GO:0016787">
    <property type="term" value="F:hydrolase activity"/>
    <property type="evidence" value="ECO:0007669"/>
    <property type="project" value="InterPro"/>
</dbReference>
<dbReference type="PANTHER" id="PTHR35769">
    <property type="entry name" value="CALCINEURIN-LIKE METALLO-PHOSPHOESTERASE SUPERFAMILY PROTEIN"/>
    <property type="match status" value="1"/>
</dbReference>
<dbReference type="Gene3D" id="3.60.21.10">
    <property type="match status" value="1"/>
</dbReference>
<dbReference type="EMBL" id="HBIP01013960">
    <property type="protein sequence ID" value="CAE0492963.1"/>
    <property type="molecule type" value="Transcribed_RNA"/>
</dbReference>
<evidence type="ECO:0000313" key="5">
    <source>
        <dbReference type="EMBL" id="CAE0492964.1"/>
    </source>
</evidence>
<dbReference type="EMBL" id="HBIP01013962">
    <property type="protein sequence ID" value="CAE0492965.1"/>
    <property type="molecule type" value="Transcribed_RNA"/>
</dbReference>
<evidence type="ECO:0000313" key="6">
    <source>
        <dbReference type="EMBL" id="CAE0492965.1"/>
    </source>
</evidence>
<name>A0A6S8KIQ4_DUNTE</name>
<dbReference type="PANTHER" id="PTHR35769:SF2">
    <property type="entry name" value="CALCINEURIN-LIKE METALLO-PHOSPHOESTERASE SUPERFAMILY PROTEIN"/>
    <property type="match status" value="1"/>
</dbReference>
<reference evidence="6" key="1">
    <citation type="submission" date="2021-01" db="EMBL/GenBank/DDBJ databases">
        <authorList>
            <person name="Corre E."/>
            <person name="Pelletier E."/>
            <person name="Niang G."/>
            <person name="Scheremetjew M."/>
            <person name="Finn R."/>
            <person name="Kale V."/>
            <person name="Holt S."/>
            <person name="Cochrane G."/>
            <person name="Meng A."/>
            <person name="Brown T."/>
            <person name="Cohen L."/>
        </authorList>
    </citation>
    <scope>NUCLEOTIDE SEQUENCE</scope>
    <source>
        <strain evidence="6">CCMP1320</strain>
    </source>
</reference>
<dbReference type="InterPro" id="IPR029052">
    <property type="entry name" value="Metallo-depent_PP-like"/>
</dbReference>
<dbReference type="SUPFAM" id="SSF56300">
    <property type="entry name" value="Metallo-dependent phosphatases"/>
    <property type="match status" value="1"/>
</dbReference>
<feature type="region of interest" description="Disordered" evidence="1">
    <location>
        <begin position="349"/>
        <end position="398"/>
    </location>
</feature>
<evidence type="ECO:0000313" key="4">
    <source>
        <dbReference type="EMBL" id="CAE0492963.1"/>
    </source>
</evidence>
<evidence type="ECO:0000259" key="2">
    <source>
        <dbReference type="Pfam" id="PF00149"/>
    </source>
</evidence>
<gene>
    <name evidence="3" type="ORF">DTER00134_LOCUS8033</name>
    <name evidence="4" type="ORF">DTER00134_LOCUS8036</name>
    <name evidence="5" type="ORF">DTER00134_LOCUS8037</name>
    <name evidence="6" type="ORF">DTER00134_LOCUS8038</name>
</gene>
<sequence>MLSRLSHVLPGKLRPISCKATSTIKTAGALPKVSSMAAEQQVQKARLAVVGDVHGLWNKDADEAALGCLNPNTVIFLGDFGEEDVELVQEVASCPFPKACILGNHDSWFHQVLVPRRKRPLPSQEQPSAKKQAEDNNVAPGADFVKGCSDGGSDSSSDAGGLEGGTSSTAVLEEGGRHPALAPESAVQRQLAALGDAHIGYSGMPVHGGPPLSLVGARPFSKGGSSWSSIAPFIAALYGVNSSKESAEHIVAAARSQGNNLVIIGHIAPLGLGRERHDIAGVDWIQGGGDHGDPDLRLALQTLKEERRRVALVLCGHMHHRLQGAHGKPAGRRMAAVDPTGALVLNAATVPRVLRHPPKPVPEPGSPNGSKKASPSQQQLQQQQQLRQQQEQRLRDAEAAGEHLSWRHFLVVDLAVTPGQEEQGMRVSEARDVWVEVSVKQQEISSNVAHEFVVASSTVGKDGAITYKLWDAFTKRYYERTVLNQ</sequence>
<feature type="compositionally biased region" description="Low complexity" evidence="1">
    <location>
        <begin position="377"/>
        <end position="389"/>
    </location>
</feature>
<feature type="compositionally biased region" description="Low complexity" evidence="1">
    <location>
        <begin position="147"/>
        <end position="160"/>
    </location>
</feature>
<feature type="domain" description="Calcineurin-like phosphoesterase" evidence="2">
    <location>
        <begin position="46"/>
        <end position="320"/>
    </location>
</feature>
<proteinExistence type="predicted"/>
<dbReference type="InterPro" id="IPR027629">
    <property type="entry name" value="DevT-like"/>
</dbReference>
<accession>A0A6S8KIQ4</accession>
<dbReference type="AlphaFoldDB" id="A0A6S8KIQ4"/>
<protein>
    <recommendedName>
        <fullName evidence="2">Calcineurin-like phosphoesterase domain-containing protein</fullName>
    </recommendedName>
</protein>
<dbReference type="EMBL" id="HBIP01013957">
    <property type="protein sequence ID" value="CAE0492960.1"/>
    <property type="molecule type" value="Transcribed_RNA"/>
</dbReference>
<dbReference type="Pfam" id="PF00149">
    <property type="entry name" value="Metallophos"/>
    <property type="match status" value="1"/>
</dbReference>
<dbReference type="InterPro" id="IPR004843">
    <property type="entry name" value="Calcineurin-like_PHP"/>
</dbReference>
<feature type="region of interest" description="Disordered" evidence="1">
    <location>
        <begin position="119"/>
        <end position="170"/>
    </location>
</feature>
<evidence type="ECO:0000256" key="1">
    <source>
        <dbReference type="SAM" id="MobiDB-lite"/>
    </source>
</evidence>